<evidence type="ECO:0000259" key="2">
    <source>
        <dbReference type="Pfam" id="PF00561"/>
    </source>
</evidence>
<name>A0A2K8L0X8_9PROT</name>
<dbReference type="EMBL" id="CP018800">
    <property type="protein sequence ID" value="ATX80893.1"/>
    <property type="molecule type" value="Genomic_DNA"/>
</dbReference>
<dbReference type="SUPFAM" id="SSF53474">
    <property type="entry name" value="alpha/beta-Hydrolases"/>
    <property type="match status" value="1"/>
</dbReference>
<keyword evidence="1 3" id="KW-0378">Hydrolase</keyword>
<dbReference type="EC" id="3.1.1.85" evidence="3"/>
<sequence length="241" mass="26439">MKPSLFIHGWAQSRQIWFNQFETFAATRFLNLPGHGGAADIPADRWLDSIVAQLPEEPVHLVGWSLGGMLAMQVAAAFPERVASLALVATTPRFRAADGWPHGSSEEIFEGFRDAVASGSPKALNRFFMLMLHGDDLSRSDYNALARESVDRENRPGAAGLAGGLELLERLDLRTLAEEVSSPTLILHGEGDAIVPVAAGIWLADTITGAEQHIFRACGHAPFLTQPEEFNTTLQRWWQQL</sequence>
<dbReference type="PRINTS" id="PR00111">
    <property type="entry name" value="ABHYDROLASE"/>
</dbReference>
<dbReference type="InterPro" id="IPR050266">
    <property type="entry name" value="AB_hydrolase_sf"/>
</dbReference>
<keyword evidence="4" id="KW-1185">Reference proteome</keyword>
<dbReference type="GO" id="GO:0090499">
    <property type="term" value="F:pimelyl-[acyl-carrier protein] methyl ester esterase activity"/>
    <property type="evidence" value="ECO:0007669"/>
    <property type="project" value="UniProtKB-EC"/>
</dbReference>
<dbReference type="InterPro" id="IPR029058">
    <property type="entry name" value="AB_hydrolase_fold"/>
</dbReference>
<evidence type="ECO:0000313" key="3">
    <source>
        <dbReference type="EMBL" id="ATX80893.1"/>
    </source>
</evidence>
<feature type="domain" description="AB hydrolase-1" evidence="2">
    <location>
        <begin position="5"/>
        <end position="226"/>
    </location>
</feature>
<evidence type="ECO:0000256" key="1">
    <source>
        <dbReference type="ARBA" id="ARBA00022801"/>
    </source>
</evidence>
<organism evidence="3 4">
    <name type="scientific">Mariprofundus ferrinatatus</name>
    <dbReference type="NCBI Taxonomy" id="1921087"/>
    <lineage>
        <taxon>Bacteria</taxon>
        <taxon>Pseudomonadati</taxon>
        <taxon>Pseudomonadota</taxon>
        <taxon>Candidatius Mariprofundia</taxon>
        <taxon>Mariprofundales</taxon>
        <taxon>Mariprofundaceae</taxon>
        <taxon>Mariprofundus</taxon>
    </lineage>
</organism>
<accession>A0A2K8L0X8</accession>
<dbReference type="PANTHER" id="PTHR43798">
    <property type="entry name" value="MONOACYLGLYCEROL LIPASE"/>
    <property type="match status" value="1"/>
</dbReference>
<gene>
    <name evidence="3" type="ORF">Ga0123462_0013</name>
</gene>
<dbReference type="Gene3D" id="3.40.50.1820">
    <property type="entry name" value="alpha/beta hydrolase"/>
    <property type="match status" value="1"/>
</dbReference>
<dbReference type="Proteomes" id="UP000231637">
    <property type="component" value="Chromosome"/>
</dbReference>
<proteinExistence type="predicted"/>
<dbReference type="RefSeq" id="WP_100264432.1">
    <property type="nucleotide sequence ID" value="NZ_CP018800.1"/>
</dbReference>
<dbReference type="AlphaFoldDB" id="A0A2K8L0X8"/>
<dbReference type="Pfam" id="PF00561">
    <property type="entry name" value="Abhydrolase_1"/>
    <property type="match status" value="1"/>
</dbReference>
<dbReference type="GO" id="GO:0016020">
    <property type="term" value="C:membrane"/>
    <property type="evidence" value="ECO:0007669"/>
    <property type="project" value="TreeGrafter"/>
</dbReference>
<evidence type="ECO:0000313" key="4">
    <source>
        <dbReference type="Proteomes" id="UP000231637"/>
    </source>
</evidence>
<dbReference type="OrthoDB" id="9798888at2"/>
<protein>
    <submittedName>
        <fullName evidence="3">Carboxylesterase BioH (Pimeloyl-CoA synthesis)</fullName>
        <ecNumber evidence="3">3.1.1.85</ecNumber>
    </submittedName>
</protein>
<reference evidence="3 4" key="1">
    <citation type="submission" date="2016-12" db="EMBL/GenBank/DDBJ databases">
        <title>Isolation and genomic insights into novel planktonic Zetaproteobacteria from stratified waters of the Chesapeake Bay.</title>
        <authorList>
            <person name="McAllister S.M."/>
            <person name="Kato S."/>
            <person name="Chan C.S."/>
            <person name="Chiu B.K."/>
            <person name="Field E.K."/>
        </authorList>
    </citation>
    <scope>NUCLEOTIDE SEQUENCE [LARGE SCALE GENOMIC DNA]</scope>
    <source>
        <strain evidence="3 4">CP-8</strain>
    </source>
</reference>
<dbReference type="PANTHER" id="PTHR43798:SF31">
    <property type="entry name" value="AB HYDROLASE SUPERFAMILY PROTEIN YCLE"/>
    <property type="match status" value="1"/>
</dbReference>
<dbReference type="InterPro" id="IPR000073">
    <property type="entry name" value="AB_hydrolase_1"/>
</dbReference>
<dbReference type="KEGG" id="mfn:Ga0123462_0013"/>